<evidence type="ECO:0000256" key="2">
    <source>
        <dbReference type="SAM" id="Phobius"/>
    </source>
</evidence>
<name>A0ABY2RQG6_9NOCA</name>
<dbReference type="EMBL" id="SUMD01000003">
    <property type="protein sequence ID" value="TJZ79465.1"/>
    <property type="molecule type" value="Genomic_DNA"/>
</dbReference>
<feature type="region of interest" description="Disordered" evidence="1">
    <location>
        <begin position="1"/>
        <end position="32"/>
    </location>
</feature>
<accession>A0ABY2RQG6</accession>
<keyword evidence="2" id="KW-1133">Transmembrane helix</keyword>
<dbReference type="Pfam" id="PF00561">
    <property type="entry name" value="Abhydrolase_1"/>
    <property type="match status" value="1"/>
</dbReference>
<dbReference type="PRINTS" id="PR00111">
    <property type="entry name" value="ABHYDROLASE"/>
</dbReference>
<proteinExistence type="predicted"/>
<evidence type="ECO:0000256" key="1">
    <source>
        <dbReference type="SAM" id="MobiDB-lite"/>
    </source>
</evidence>
<comment type="caution">
    <text evidence="4">The sequence shown here is derived from an EMBL/GenBank/DDBJ whole genome shotgun (WGS) entry which is preliminary data.</text>
</comment>
<gene>
    <name evidence="4" type="ORF">FCG67_07480</name>
</gene>
<dbReference type="InterPro" id="IPR029058">
    <property type="entry name" value="AB_hydrolase_fold"/>
</dbReference>
<evidence type="ECO:0000313" key="4">
    <source>
        <dbReference type="EMBL" id="TJZ79465.1"/>
    </source>
</evidence>
<feature type="transmembrane region" description="Helical" evidence="2">
    <location>
        <begin position="36"/>
        <end position="53"/>
    </location>
</feature>
<evidence type="ECO:0000313" key="5">
    <source>
        <dbReference type="Proteomes" id="UP000305109"/>
    </source>
</evidence>
<dbReference type="PANTHER" id="PTHR43798">
    <property type="entry name" value="MONOACYLGLYCEROL LIPASE"/>
    <property type="match status" value="1"/>
</dbReference>
<dbReference type="GO" id="GO:0016787">
    <property type="term" value="F:hydrolase activity"/>
    <property type="evidence" value="ECO:0007669"/>
    <property type="project" value="UniProtKB-KW"/>
</dbReference>
<dbReference type="InterPro" id="IPR050266">
    <property type="entry name" value="AB_hydrolase_sf"/>
</dbReference>
<organism evidence="4 5">
    <name type="scientific">Rhodococcus oryzae</name>
    <dbReference type="NCBI Taxonomy" id="2571143"/>
    <lineage>
        <taxon>Bacteria</taxon>
        <taxon>Bacillati</taxon>
        <taxon>Actinomycetota</taxon>
        <taxon>Actinomycetes</taxon>
        <taxon>Mycobacteriales</taxon>
        <taxon>Nocardiaceae</taxon>
        <taxon>Rhodococcus</taxon>
    </lineage>
</organism>
<reference evidence="4 5" key="1">
    <citation type="submission" date="2019-04" db="EMBL/GenBank/DDBJ databases">
        <title>Rhodococcus oryzae sp. nov., a novel actinomycete isolated from rhizosphere soil of rice (Oryza sativa L.).</title>
        <authorList>
            <person name="Li C."/>
        </authorList>
    </citation>
    <scope>NUCLEOTIDE SEQUENCE [LARGE SCALE GENOMIC DNA]</scope>
    <source>
        <strain evidence="4 5">NEAU-CX67</strain>
    </source>
</reference>
<sequence length="366" mass="39231">MAPCDVRAGRLPNRQRTAHHGGGQVTAQSRGSKRRILVGAAAGAAIIGVGAVVRSRRTRSSATFVAEPNPALSDPVHRPETISVTSADGHPIHVVAYGDPEAQPIVLSHGWTCSTAYWYPQINALADDFRVITYDQRGHGRTELGRNPLSTDLLADDLAAVLEATVTGDKKAVVVGHSMGGMSIMSWAGKYPEHVRAKARAVMLASTATDSLVAESTLIPLSQRLPTIPPPVGRVLLGWRSSVRVDMPATRRVIQYAAMAPGSTREEVAFCTRIVLDCHGRTRGGWGAALSMLDIRAALENLQVPTTVLVGTADRLTPQSHSRRISDVLDEAGHLQRLIRLPAIGHMSTVEAPGPVNDEIRRLARL</sequence>
<dbReference type="PANTHER" id="PTHR43798:SF33">
    <property type="entry name" value="HYDROLASE, PUTATIVE (AFU_ORTHOLOGUE AFUA_2G14860)-RELATED"/>
    <property type="match status" value="1"/>
</dbReference>
<keyword evidence="4" id="KW-0378">Hydrolase</keyword>
<dbReference type="Proteomes" id="UP000305109">
    <property type="component" value="Unassembled WGS sequence"/>
</dbReference>
<dbReference type="SUPFAM" id="SSF53474">
    <property type="entry name" value="alpha/beta-Hydrolases"/>
    <property type="match status" value="1"/>
</dbReference>
<feature type="domain" description="AB hydrolase-1" evidence="3">
    <location>
        <begin position="104"/>
        <end position="197"/>
    </location>
</feature>
<dbReference type="Gene3D" id="3.40.50.1820">
    <property type="entry name" value="alpha/beta hydrolase"/>
    <property type="match status" value="1"/>
</dbReference>
<keyword evidence="5" id="KW-1185">Reference proteome</keyword>
<keyword evidence="2" id="KW-0472">Membrane</keyword>
<dbReference type="InterPro" id="IPR000073">
    <property type="entry name" value="AB_hydrolase_1"/>
</dbReference>
<protein>
    <submittedName>
        <fullName evidence="4">Alpha/beta hydrolase</fullName>
    </submittedName>
</protein>
<evidence type="ECO:0000259" key="3">
    <source>
        <dbReference type="Pfam" id="PF00561"/>
    </source>
</evidence>
<keyword evidence="2" id="KW-0812">Transmembrane</keyword>